<dbReference type="Gene3D" id="1.10.1040.10">
    <property type="entry name" value="N-(1-d-carboxylethyl)-l-norvaline Dehydrogenase, domain 2"/>
    <property type="match status" value="1"/>
</dbReference>
<dbReference type="InterPro" id="IPR013131">
    <property type="entry name" value="Mannitol_DH_N"/>
</dbReference>
<keyword evidence="1" id="KW-0560">Oxidoreductase</keyword>
<dbReference type="PANTHER" id="PTHR43362">
    <property type="entry name" value="MANNITOL DEHYDROGENASE DSF1-RELATED"/>
    <property type="match status" value="1"/>
</dbReference>
<dbReference type="InterPro" id="IPR000669">
    <property type="entry name" value="Mannitol_DH"/>
</dbReference>
<evidence type="ECO:0000313" key="6">
    <source>
        <dbReference type="Proteomes" id="UP000185657"/>
    </source>
</evidence>
<feature type="domain" description="Mannitol dehydrogenase C-terminal" evidence="3">
    <location>
        <begin position="265"/>
        <end position="448"/>
    </location>
</feature>
<dbReference type="EMBL" id="LVWD01000034">
    <property type="protein sequence ID" value="OAD40136.1"/>
    <property type="molecule type" value="Genomic_DNA"/>
</dbReference>
<dbReference type="Proteomes" id="UP000185680">
    <property type="component" value="Chromosome"/>
</dbReference>
<dbReference type="EMBL" id="CP017476">
    <property type="protein sequence ID" value="AOW12953.1"/>
    <property type="molecule type" value="Genomic_DNA"/>
</dbReference>
<reference evidence="5 6" key="1">
    <citation type="submission" date="2016-02" db="EMBL/GenBank/DDBJ databases">
        <title>Draft genome sequence of Hydrogenophaga sp. LPB0072.</title>
        <authorList>
            <person name="Shin S.-K."/>
            <person name="Yi H."/>
        </authorList>
    </citation>
    <scope>NUCLEOTIDE SEQUENCE [LARGE SCALE GENOMIC DNA]</scope>
    <source>
        <strain evidence="5 6">LPB0072</strain>
    </source>
</reference>
<dbReference type="Pfam" id="PF01232">
    <property type="entry name" value="Mannitol_dh"/>
    <property type="match status" value="1"/>
</dbReference>
<evidence type="ECO:0000313" key="7">
    <source>
        <dbReference type="Proteomes" id="UP000185680"/>
    </source>
</evidence>
<dbReference type="InterPro" id="IPR013328">
    <property type="entry name" value="6PGD_dom2"/>
</dbReference>
<dbReference type="OrthoDB" id="271711at2"/>
<accession>A0A167H1F4</accession>
<protein>
    <submittedName>
        <fullName evidence="4">Mannitol dehydrogenase</fullName>
    </submittedName>
</protein>
<proteinExistence type="predicted"/>
<dbReference type="RefSeq" id="WP_066094374.1">
    <property type="nucleotide sequence ID" value="NZ_CP017476.1"/>
</dbReference>
<evidence type="ECO:0000313" key="4">
    <source>
        <dbReference type="EMBL" id="AOW12953.1"/>
    </source>
</evidence>
<reference evidence="4 7" key="2">
    <citation type="submission" date="2016-10" db="EMBL/GenBank/DDBJ databases">
        <title>Hydorgenophaga sp. LPB0072 isolated from gastropod.</title>
        <authorList>
            <person name="Kim E."/>
            <person name="Yi H."/>
        </authorList>
    </citation>
    <scope>NUCLEOTIDE SEQUENCE [LARGE SCALE GENOMIC DNA]</scope>
    <source>
        <strain evidence="4 7">LPB0072</strain>
    </source>
</reference>
<name>A0A167H1F4_9BURK</name>
<dbReference type="InterPro" id="IPR050988">
    <property type="entry name" value="Mannitol_DH/Oxidoreductase"/>
</dbReference>
<keyword evidence="6" id="KW-1185">Reference proteome</keyword>
<dbReference type="AlphaFoldDB" id="A0A167H1F4"/>
<evidence type="ECO:0000259" key="3">
    <source>
        <dbReference type="Pfam" id="PF08125"/>
    </source>
</evidence>
<dbReference type="GO" id="GO:0016616">
    <property type="term" value="F:oxidoreductase activity, acting on the CH-OH group of donors, NAD or NADP as acceptor"/>
    <property type="evidence" value="ECO:0007669"/>
    <property type="project" value="TreeGrafter"/>
</dbReference>
<dbReference type="PRINTS" id="PR00084">
    <property type="entry name" value="MTLDHDRGNASE"/>
</dbReference>
<dbReference type="InterPro" id="IPR036291">
    <property type="entry name" value="NAD(P)-bd_dom_sf"/>
</dbReference>
<feature type="domain" description="Mannitol dehydrogenase N-terminal" evidence="2">
    <location>
        <begin position="35"/>
        <end position="245"/>
    </location>
</feature>
<evidence type="ECO:0000259" key="2">
    <source>
        <dbReference type="Pfam" id="PF01232"/>
    </source>
</evidence>
<dbReference type="Proteomes" id="UP000185657">
    <property type="component" value="Unassembled WGS sequence"/>
</dbReference>
<sequence>MPTPIHPQLNSTQLPSLAQKGIRLPTYARSALAPGVVHLGLGAFQRAHQALVFDDLLQAGDERWGVLGVASRSWDLADALSRQNGLYSVRIQSATSKEWRVIGSVLQTCAATREREQVLNAIAHPGTRWITLTVTEKGYGSTLASLLVAGLQRRQEAGLGGLTIASCDNLRSNGDNLKALCLQHAGNTALQDWMSRTCAFPNSMVDRIVPASTEEDRSDAAKKMGVSDQAALRTETFWQWVLEDRLVDPSDAETLKRVGVNVVADVQPHEDAKLRMINGTNSLLATLGLLLDLPTVGQCVVKPMVHAFAHRLMSLEVMPHLVLPQLSGYRDALLARFGNPTLHHAVHQVATDGSKKIGERWVPSVQAQLNLGRTIEHHALATALWIWSCRGESDQGKVYALNDPQGEQLHSLARHHQGSPSDLMHAFLQLESIWGPNLQHDKRWRSAVERWLHVVSTQGTNGALALLLATPAEANT</sequence>
<dbReference type="STRING" id="1763535.LPB072_08935"/>
<dbReference type="InterPro" id="IPR008927">
    <property type="entry name" value="6-PGluconate_DH-like_C_sf"/>
</dbReference>
<organism evidence="4 7">
    <name type="scientific">Hydrogenophaga crassostreae</name>
    <dbReference type="NCBI Taxonomy" id="1763535"/>
    <lineage>
        <taxon>Bacteria</taxon>
        <taxon>Pseudomonadati</taxon>
        <taxon>Pseudomonadota</taxon>
        <taxon>Betaproteobacteria</taxon>
        <taxon>Burkholderiales</taxon>
        <taxon>Comamonadaceae</taxon>
        <taxon>Hydrogenophaga</taxon>
    </lineage>
</organism>
<evidence type="ECO:0000256" key="1">
    <source>
        <dbReference type="ARBA" id="ARBA00023002"/>
    </source>
</evidence>
<dbReference type="PANTHER" id="PTHR43362:SF1">
    <property type="entry name" value="MANNITOL DEHYDROGENASE 2-RELATED"/>
    <property type="match status" value="1"/>
</dbReference>
<dbReference type="SUPFAM" id="SSF48179">
    <property type="entry name" value="6-phosphogluconate dehydrogenase C-terminal domain-like"/>
    <property type="match status" value="1"/>
</dbReference>
<evidence type="ECO:0000313" key="5">
    <source>
        <dbReference type="EMBL" id="OAD40136.1"/>
    </source>
</evidence>
<dbReference type="Pfam" id="PF08125">
    <property type="entry name" value="Mannitol_dh_C"/>
    <property type="match status" value="1"/>
</dbReference>
<dbReference type="Gene3D" id="3.40.50.720">
    <property type="entry name" value="NAD(P)-binding Rossmann-like Domain"/>
    <property type="match status" value="1"/>
</dbReference>
<gene>
    <name evidence="4" type="ORF">LPB072_08935</name>
    <name evidence="5" type="ORF">LPB72_18430</name>
</gene>
<dbReference type="KEGG" id="hyl:LPB072_08935"/>
<dbReference type="SUPFAM" id="SSF51735">
    <property type="entry name" value="NAD(P)-binding Rossmann-fold domains"/>
    <property type="match status" value="1"/>
</dbReference>
<dbReference type="InterPro" id="IPR013118">
    <property type="entry name" value="Mannitol_DH_C"/>
</dbReference>